<keyword evidence="2" id="KW-1185">Reference proteome</keyword>
<reference evidence="1 2" key="1">
    <citation type="submission" date="2017-01" db="EMBL/GenBank/DDBJ databases">
        <authorList>
            <person name="Mah S.A."/>
            <person name="Swanson W.J."/>
            <person name="Moy G.W."/>
            <person name="Vacquier V.D."/>
        </authorList>
    </citation>
    <scope>NUCLEOTIDE SEQUENCE [LARGE SCALE GENOMIC DNA]</scope>
    <source>
        <strain evidence="1 2">GSMNP</strain>
    </source>
</reference>
<dbReference type="EMBL" id="LSSN01001999">
    <property type="protein sequence ID" value="OMJ17603.1"/>
    <property type="molecule type" value="Genomic_DNA"/>
</dbReference>
<name>A0A1R1XSH5_9FUNG</name>
<dbReference type="AlphaFoldDB" id="A0A1R1XSH5"/>
<sequence length="191" mass="22112">MNITRFPTNDSPCISKETTKFLDLSPSGKSKNTKLMNDYALKVSKFRKDLLQSLNCDFKQMRMVLNVLSLHNSLEKNSLQKSNILALVADVYSRKELRDIGYKIKTSKLEIYQKIISEDPNLLFGLSTFYRLCPKNFKKSKKRTDMCPICINGEKNLKRLRSLDNSGTAVTGEIRDRLLYEINNYECHKEI</sequence>
<evidence type="ECO:0000313" key="1">
    <source>
        <dbReference type="EMBL" id="OMJ17603.1"/>
    </source>
</evidence>
<protein>
    <submittedName>
        <fullName evidence="1">Uncharacterized protein</fullName>
    </submittedName>
</protein>
<evidence type="ECO:0000313" key="2">
    <source>
        <dbReference type="Proteomes" id="UP000187283"/>
    </source>
</evidence>
<comment type="caution">
    <text evidence="1">The sequence shown here is derived from an EMBL/GenBank/DDBJ whole genome shotgun (WGS) entry which is preliminary data.</text>
</comment>
<proteinExistence type="predicted"/>
<accession>A0A1R1XSH5</accession>
<dbReference type="OrthoDB" id="5593919at2759"/>
<dbReference type="Proteomes" id="UP000187283">
    <property type="component" value="Unassembled WGS sequence"/>
</dbReference>
<organism evidence="1 2">
    <name type="scientific">Smittium culicis</name>
    <dbReference type="NCBI Taxonomy" id="133412"/>
    <lineage>
        <taxon>Eukaryota</taxon>
        <taxon>Fungi</taxon>
        <taxon>Fungi incertae sedis</taxon>
        <taxon>Zoopagomycota</taxon>
        <taxon>Kickxellomycotina</taxon>
        <taxon>Harpellomycetes</taxon>
        <taxon>Harpellales</taxon>
        <taxon>Legeriomycetaceae</taxon>
        <taxon>Smittium</taxon>
    </lineage>
</organism>
<gene>
    <name evidence="1" type="ORF">AYI70_g5875</name>
</gene>